<accession>A0A1D9NXU5</accession>
<dbReference type="Pfam" id="PF15975">
    <property type="entry name" value="Flot"/>
    <property type="match status" value="1"/>
</dbReference>
<dbReference type="InterPro" id="IPR031905">
    <property type="entry name" value="Flotillin_C"/>
</dbReference>
<dbReference type="InterPro" id="IPR027705">
    <property type="entry name" value="Flotillin_fam"/>
</dbReference>
<dbReference type="GO" id="GO:0072659">
    <property type="term" value="P:protein localization to plasma membrane"/>
    <property type="evidence" value="ECO:0007669"/>
    <property type="project" value="TreeGrafter"/>
</dbReference>
<feature type="domain" description="Band 7" evidence="6">
    <location>
        <begin position="35"/>
        <end position="202"/>
    </location>
</feature>
<dbReference type="KEGG" id="bhu:bhn_III056"/>
<dbReference type="PANTHER" id="PTHR13806:SF46">
    <property type="entry name" value="FLOTILLIN-1-RELATED"/>
    <property type="match status" value="1"/>
</dbReference>
<keyword evidence="3 5" id="KW-0472">Membrane</keyword>
<keyword evidence="8" id="KW-1185">Reference proteome</keyword>
<dbReference type="SUPFAM" id="SSF117892">
    <property type="entry name" value="Band 7/SPFH domain"/>
    <property type="match status" value="1"/>
</dbReference>
<dbReference type="CDD" id="cd03399">
    <property type="entry name" value="SPFH_flotillin"/>
    <property type="match status" value="1"/>
</dbReference>
<feature type="transmembrane region" description="Helical" evidence="5">
    <location>
        <begin position="20"/>
        <end position="38"/>
    </location>
</feature>
<dbReference type="InterPro" id="IPR036013">
    <property type="entry name" value="Band_7/SPFH_dom_sf"/>
</dbReference>
<name>A0A1D9NXU5_9FIRM</name>
<dbReference type="Proteomes" id="UP000179284">
    <property type="component" value="Chromosome II"/>
</dbReference>
<proteinExistence type="inferred from homology"/>
<dbReference type="SMART" id="SM00244">
    <property type="entry name" value="PHB"/>
    <property type="match status" value="1"/>
</dbReference>
<protein>
    <submittedName>
        <fullName evidence="7">SPFH domain/band 7 family protein</fullName>
    </submittedName>
</protein>
<evidence type="ECO:0000313" key="8">
    <source>
        <dbReference type="Proteomes" id="UP000179284"/>
    </source>
</evidence>
<dbReference type="Pfam" id="PF01145">
    <property type="entry name" value="Band_7"/>
    <property type="match status" value="1"/>
</dbReference>
<dbReference type="GO" id="GO:0005886">
    <property type="term" value="C:plasma membrane"/>
    <property type="evidence" value="ECO:0007669"/>
    <property type="project" value="TreeGrafter"/>
</dbReference>
<evidence type="ECO:0000256" key="3">
    <source>
        <dbReference type="ARBA" id="ARBA00023136"/>
    </source>
</evidence>
<keyword evidence="5" id="KW-1133">Transmembrane helix</keyword>
<reference evidence="8" key="1">
    <citation type="submission" date="2016-10" db="EMBL/GenBank/DDBJ databases">
        <title>The complete genome sequence of the rumen bacterium Butyrivibrio hungatei MB2003.</title>
        <authorList>
            <person name="Palevich N."/>
            <person name="Kelly W.J."/>
            <person name="Leahy S.C."/>
            <person name="Altermann E."/>
            <person name="Rakonjac J."/>
            <person name="Attwood G.T."/>
        </authorList>
    </citation>
    <scope>NUCLEOTIDE SEQUENCE [LARGE SCALE GENOMIC DNA]</scope>
    <source>
        <strain evidence="8">MB2003</strain>
    </source>
</reference>
<organism evidence="7 8">
    <name type="scientific">Butyrivibrio hungatei</name>
    <dbReference type="NCBI Taxonomy" id="185008"/>
    <lineage>
        <taxon>Bacteria</taxon>
        <taxon>Bacillati</taxon>
        <taxon>Bacillota</taxon>
        <taxon>Clostridia</taxon>
        <taxon>Lachnospirales</taxon>
        <taxon>Lachnospiraceae</taxon>
        <taxon>Butyrivibrio</taxon>
    </lineage>
</organism>
<dbReference type="InterPro" id="IPR001107">
    <property type="entry name" value="Band_7"/>
</dbReference>
<dbReference type="PANTHER" id="PTHR13806">
    <property type="entry name" value="FLOTILLIN-RELATED"/>
    <property type="match status" value="1"/>
</dbReference>
<evidence type="ECO:0000256" key="5">
    <source>
        <dbReference type="SAM" id="Phobius"/>
    </source>
</evidence>
<evidence type="ECO:0000256" key="1">
    <source>
        <dbReference type="ARBA" id="ARBA00004370"/>
    </source>
</evidence>
<evidence type="ECO:0000256" key="4">
    <source>
        <dbReference type="SAM" id="Coils"/>
    </source>
</evidence>
<feature type="coiled-coil region" evidence="4">
    <location>
        <begin position="285"/>
        <end position="378"/>
    </location>
</feature>
<comment type="subcellular location">
    <subcellularLocation>
        <location evidence="1">Membrane</location>
    </subcellularLocation>
</comment>
<dbReference type="AlphaFoldDB" id="A0A1D9NXU5"/>
<keyword evidence="4" id="KW-0175">Coiled coil</keyword>
<gene>
    <name evidence="7" type="ORF">bhn_III056</name>
</gene>
<evidence type="ECO:0000256" key="2">
    <source>
        <dbReference type="ARBA" id="ARBA00007161"/>
    </source>
</evidence>
<dbReference type="GO" id="GO:0002020">
    <property type="term" value="F:protease binding"/>
    <property type="evidence" value="ECO:0007669"/>
    <property type="project" value="TreeGrafter"/>
</dbReference>
<comment type="similarity">
    <text evidence="2">Belongs to the band 7/mec-2 family. Flotillin subfamily.</text>
</comment>
<dbReference type="Gene3D" id="3.30.479.30">
    <property type="entry name" value="Band 7 domain"/>
    <property type="match status" value="1"/>
</dbReference>
<evidence type="ECO:0000313" key="7">
    <source>
        <dbReference type="EMBL" id="AOZ95004.1"/>
    </source>
</evidence>
<dbReference type="EMBL" id="CP017830">
    <property type="protein sequence ID" value="AOZ95004.1"/>
    <property type="molecule type" value="Genomic_DNA"/>
</dbReference>
<keyword evidence="5" id="KW-0812">Transmembrane</keyword>
<evidence type="ECO:0000259" key="6">
    <source>
        <dbReference type="SMART" id="SM00244"/>
    </source>
</evidence>
<sequence length="519" mass="56412">MWHIKCSERMMNMLFDTTTILIAAVVVIAIIVIAAGYVKAPPDRAFIISGIRRKPRILIGRAGVKLPFFERVDKLYLGQMTVDIKTEQSVPTNDFINVNVDAVAKVRIGTTPEAIQLAAKNFLNKDPEMITMDLQDSLQGNMREIIGTLALKTINTDRDSFSDQVMEKASKDMNKLGIEILSCNIQNVTDENGLISDLGMDNTAKIKKDAAIAKAQADRDVAIAKAEADKAANDARVLAQTEIAEKNNALAIKQAELKKEADTASAVADAAYEIQQQEQQKSIQTATVNAQIAKAEREAELKQKEVVVKQQQLAAEIEKQADAEKYQAEKKAEAELVQRQKKAEAAKYEQEREADAKKAQAEAQKFAAEQEAAGIKAKYDAEAAGIAAKGKAEAEAIKAKGIAEAEAMEKKAEAYKKYNGAAMAEMMIKIMPQMAAEIAKPLSQIDKINIYGTGDGTNGASQISGNMPIVMKQVFDTMSEATGVDFTEIMKAGTYDAKVNKNINLSGDGVSVNIDKTNK</sequence>